<organism evidence="1">
    <name type="scientific">Albugo laibachii Nc14</name>
    <dbReference type="NCBI Taxonomy" id="890382"/>
    <lineage>
        <taxon>Eukaryota</taxon>
        <taxon>Sar</taxon>
        <taxon>Stramenopiles</taxon>
        <taxon>Oomycota</taxon>
        <taxon>Peronosporomycetes</taxon>
        <taxon>Albuginales</taxon>
        <taxon>Albuginaceae</taxon>
        <taxon>Albugo</taxon>
    </lineage>
</organism>
<dbReference type="HOGENOM" id="CLU_105640_0_0_1"/>
<reference evidence="1" key="1">
    <citation type="journal article" date="2011" name="PLoS Biol.">
        <title>Gene gain and loss during evolution of obligate parasitism in the white rust pathogen of Arabidopsis thaliana.</title>
        <authorList>
            <person name="Kemen E."/>
            <person name="Gardiner A."/>
            <person name="Schultz-Larsen T."/>
            <person name="Kemen A.C."/>
            <person name="Balmuth A.L."/>
            <person name="Robert-Seilaniantz A."/>
            <person name="Bailey K."/>
            <person name="Holub E."/>
            <person name="Studholme D.J."/>
            <person name="Maclean D."/>
            <person name="Jones J.D."/>
        </authorList>
    </citation>
    <scope>NUCLEOTIDE SEQUENCE</scope>
</reference>
<dbReference type="AlphaFoldDB" id="F0WH59"/>
<sequence length="138" mass="14845">MPFEEVLLLTGDVSKHPFDITLQFTDDCGGIMGDSSSSAGSPSRPCARSQADLIHSITKTLSSTDEALLSAPLTQKELEGAIERMRGRSSPGLDGLPAAFYQIDPCIFGECLHIVFADQLRRGSLLRSQRSSAITFAL</sequence>
<evidence type="ECO:0000313" key="1">
    <source>
        <dbReference type="EMBL" id="CCA20574.1"/>
    </source>
</evidence>
<name>F0WH59_9STRA</name>
<gene>
    <name evidence="1" type="primary">AlNc14C98G5934</name>
    <name evidence="1" type="ORF">ALNC14_067170</name>
</gene>
<dbReference type="EMBL" id="FR824143">
    <property type="protein sequence ID" value="CCA20574.1"/>
    <property type="molecule type" value="Genomic_DNA"/>
</dbReference>
<protein>
    <submittedName>
        <fullName evidence="1">AlNc14C98G5934 protein</fullName>
    </submittedName>
</protein>
<proteinExistence type="predicted"/>
<accession>F0WH59</accession>
<reference evidence="1" key="2">
    <citation type="submission" date="2011-02" db="EMBL/GenBank/DDBJ databases">
        <authorList>
            <person name="MacLean D."/>
        </authorList>
    </citation>
    <scope>NUCLEOTIDE SEQUENCE</scope>
</reference>